<evidence type="ECO:0000313" key="3">
    <source>
        <dbReference type="Proteomes" id="UP000322499"/>
    </source>
</evidence>
<accession>A0A5S5CPX7</accession>
<organism evidence="2 3">
    <name type="scientific">Blastococcus xanthinilyticus</name>
    <dbReference type="NCBI Taxonomy" id="1564164"/>
    <lineage>
        <taxon>Bacteria</taxon>
        <taxon>Bacillati</taxon>
        <taxon>Actinomycetota</taxon>
        <taxon>Actinomycetes</taxon>
        <taxon>Geodermatophilales</taxon>
        <taxon>Geodermatophilaceae</taxon>
        <taxon>Blastococcus</taxon>
    </lineage>
</organism>
<keyword evidence="1" id="KW-0812">Transmembrane</keyword>
<keyword evidence="1" id="KW-0472">Membrane</keyword>
<reference evidence="2 3" key="1">
    <citation type="submission" date="2019-07" db="EMBL/GenBank/DDBJ databases">
        <title>Genomic Encyclopedia of Archaeal and Bacterial Type Strains, Phase II (KMG-II): from individual species to whole genera.</title>
        <authorList>
            <person name="Goeker M."/>
        </authorList>
    </citation>
    <scope>NUCLEOTIDE SEQUENCE [LARGE SCALE GENOMIC DNA]</scope>
    <source>
        <strain evidence="2 3">DSM 46842</strain>
    </source>
</reference>
<dbReference type="RefSeq" id="WP_166534898.1">
    <property type="nucleotide sequence ID" value="NZ_VNHW01000017.1"/>
</dbReference>
<keyword evidence="1" id="KW-1133">Transmembrane helix</keyword>
<dbReference type="EMBL" id="VNHW01000017">
    <property type="protein sequence ID" value="TYP82899.1"/>
    <property type="molecule type" value="Genomic_DNA"/>
</dbReference>
<sequence length="189" mass="20892">MRSSRPWGWTAKIRLTELARAHLDTLSVERHERGQRDDRRSVADLALFFLLPLAVGAAVWGTGVSAPDVDPLLASISILTGLLFALIVLVFDRLIQVRAQQPPAVGNDPVVDAWQLLVNISWAILVSLTLLVVLFTTVLLRTDALPPWLTAIVAALGLHLVLTLLMVLKRVFYMAKRIAGHRADPGYRH</sequence>
<evidence type="ECO:0000313" key="2">
    <source>
        <dbReference type="EMBL" id="TYP82899.1"/>
    </source>
</evidence>
<dbReference type="Proteomes" id="UP000322499">
    <property type="component" value="Unassembled WGS sequence"/>
</dbReference>
<feature type="transmembrane region" description="Helical" evidence="1">
    <location>
        <begin position="42"/>
        <end position="60"/>
    </location>
</feature>
<gene>
    <name evidence="2" type="ORF">BD833_11731</name>
</gene>
<feature type="transmembrane region" description="Helical" evidence="1">
    <location>
        <begin position="148"/>
        <end position="168"/>
    </location>
</feature>
<feature type="transmembrane region" description="Helical" evidence="1">
    <location>
        <begin position="72"/>
        <end position="95"/>
    </location>
</feature>
<dbReference type="AlphaFoldDB" id="A0A5S5CPX7"/>
<evidence type="ECO:0008006" key="4">
    <source>
        <dbReference type="Google" id="ProtNLM"/>
    </source>
</evidence>
<name>A0A5S5CPX7_9ACTN</name>
<keyword evidence="3" id="KW-1185">Reference proteome</keyword>
<evidence type="ECO:0000256" key="1">
    <source>
        <dbReference type="SAM" id="Phobius"/>
    </source>
</evidence>
<protein>
    <recommendedName>
        <fullName evidence="4">Transmembrane protein</fullName>
    </recommendedName>
</protein>
<feature type="transmembrane region" description="Helical" evidence="1">
    <location>
        <begin position="116"/>
        <end position="136"/>
    </location>
</feature>
<comment type="caution">
    <text evidence="2">The sequence shown here is derived from an EMBL/GenBank/DDBJ whole genome shotgun (WGS) entry which is preliminary data.</text>
</comment>
<proteinExistence type="predicted"/>